<evidence type="ECO:0000313" key="1">
    <source>
        <dbReference type="EMBL" id="MBS1258585.1"/>
    </source>
</evidence>
<protein>
    <recommendedName>
        <fullName evidence="3">Plasmid stabilization system protein</fullName>
    </recommendedName>
</protein>
<dbReference type="AlphaFoldDB" id="A0A942A158"/>
<evidence type="ECO:0000313" key="2">
    <source>
        <dbReference type="Proteomes" id="UP000722750"/>
    </source>
</evidence>
<sequence>MLTKRFPFAVYYEIDKDIVEVVAILDMRRNPSLIRSKLGKRKS</sequence>
<accession>A0A942A158</accession>
<dbReference type="EMBL" id="JAANXD010000070">
    <property type="protein sequence ID" value="MBS1258585.1"/>
    <property type="molecule type" value="Genomic_DNA"/>
</dbReference>
<gene>
    <name evidence="1" type="ORF">MAG551_01644</name>
</gene>
<reference evidence="1" key="1">
    <citation type="journal article" date="2021" name="ISME J.">
        <title>Fine-scale metabolic discontinuity in a stratified prokaryote microbiome of a Red Sea deep halocline.</title>
        <authorList>
            <person name="Michoud G."/>
            <person name="Ngugi D.K."/>
            <person name="Barozzi A."/>
            <person name="Merlino G."/>
            <person name="Calleja M.L."/>
            <person name="Delgado-Huertas A."/>
            <person name="Moran X.A.G."/>
            <person name="Daffonchio D."/>
        </authorList>
    </citation>
    <scope>NUCLEOTIDE SEQUENCE</scope>
    <source>
        <strain evidence="1">SuakinDeep_MAG55_1</strain>
    </source>
</reference>
<organism evidence="1 2">
    <name type="scientific">Candidatus Scalindua arabica</name>
    <dbReference type="NCBI Taxonomy" id="1127984"/>
    <lineage>
        <taxon>Bacteria</taxon>
        <taxon>Pseudomonadati</taxon>
        <taxon>Planctomycetota</taxon>
        <taxon>Candidatus Brocadiia</taxon>
        <taxon>Candidatus Brocadiales</taxon>
        <taxon>Candidatus Scalinduaceae</taxon>
        <taxon>Candidatus Scalindua</taxon>
    </lineage>
</organism>
<name>A0A942A158_9BACT</name>
<dbReference type="Proteomes" id="UP000722750">
    <property type="component" value="Unassembled WGS sequence"/>
</dbReference>
<evidence type="ECO:0008006" key="3">
    <source>
        <dbReference type="Google" id="ProtNLM"/>
    </source>
</evidence>
<proteinExistence type="predicted"/>
<comment type="caution">
    <text evidence="1">The sequence shown here is derived from an EMBL/GenBank/DDBJ whole genome shotgun (WGS) entry which is preliminary data.</text>
</comment>